<dbReference type="PATRIC" id="fig|1209989.3.peg.1242"/>
<accession>F4LSB4</accession>
<proteinExistence type="predicted"/>
<sequence length="74" mass="8613">MKILGEFATDEEIKDFLLYHMGDADNRKSKINPILTRQQVWDINMGAVMQGDITRVRSLITKNITKEFGKHYEV</sequence>
<dbReference type="KEGG" id="tep:TepRe1_1032"/>
<dbReference type="HOGENOM" id="CLU_2686556_0_0_9"/>
<protein>
    <submittedName>
        <fullName evidence="1">Uncharacterized protein</fullName>
    </submittedName>
</protein>
<evidence type="ECO:0000313" key="2">
    <source>
        <dbReference type="Proteomes" id="UP000010802"/>
    </source>
</evidence>
<evidence type="ECO:0000313" key="1">
    <source>
        <dbReference type="EMBL" id="CCP25850.1"/>
    </source>
</evidence>
<reference evidence="2" key="1">
    <citation type="journal article" date="2013" name="Genome Announc.">
        <title>First genome sequence of a syntrophic acetate-oxidizing bacterium, Tepidanaerobacter acetatoxydans strain Re1.</title>
        <authorList>
            <person name="Manzoor S."/>
            <person name="Bongcam-Rudloff E."/>
            <person name="Schnurer A."/>
            <person name="Muller B."/>
        </authorList>
    </citation>
    <scope>NUCLEOTIDE SEQUENCE [LARGE SCALE GENOMIC DNA]</scope>
    <source>
        <strain evidence="2">Re1</strain>
    </source>
</reference>
<dbReference type="STRING" id="1209989.TepRe1_1032"/>
<accession>L0RXY5</accession>
<dbReference type="EMBL" id="HF563609">
    <property type="protein sequence ID" value="CCP25850.1"/>
    <property type="molecule type" value="Genomic_DNA"/>
</dbReference>
<gene>
    <name evidence="1" type="ordered locus">TEPIRE1_1131</name>
</gene>
<dbReference type="AlphaFoldDB" id="F4LSB4"/>
<dbReference type="RefSeq" id="WP_013778103.1">
    <property type="nucleotide sequence ID" value="NC_015519.1"/>
</dbReference>
<dbReference type="KEGG" id="tae:TepiRe1_1131"/>
<dbReference type="Proteomes" id="UP000010802">
    <property type="component" value="Chromosome"/>
</dbReference>
<keyword evidence="2" id="KW-1185">Reference proteome</keyword>
<organism evidence="1 2">
    <name type="scientific">Tepidanaerobacter acetatoxydans (strain DSM 21804 / JCM 16047 / Re1)</name>
    <dbReference type="NCBI Taxonomy" id="1209989"/>
    <lineage>
        <taxon>Bacteria</taxon>
        <taxon>Bacillati</taxon>
        <taxon>Bacillota</taxon>
        <taxon>Clostridia</taxon>
        <taxon>Thermosediminibacterales</taxon>
        <taxon>Tepidanaerobacteraceae</taxon>
        <taxon>Tepidanaerobacter</taxon>
    </lineage>
</organism>
<name>F4LSB4_TEPAE</name>